<dbReference type="InterPro" id="IPR036259">
    <property type="entry name" value="MFS_trans_sf"/>
</dbReference>
<dbReference type="InterPro" id="IPR011701">
    <property type="entry name" value="MFS"/>
</dbReference>
<evidence type="ECO:0000256" key="1">
    <source>
        <dbReference type="ARBA" id="ARBA00004141"/>
    </source>
</evidence>
<reference evidence="8" key="1">
    <citation type="submission" date="2020-03" db="EMBL/GenBank/DDBJ databases">
        <title>Draft Genome Sequence of Cylindrodendrum hubeiense.</title>
        <authorList>
            <person name="Buettner E."/>
            <person name="Kellner H."/>
        </authorList>
    </citation>
    <scope>NUCLEOTIDE SEQUENCE</scope>
    <source>
        <strain evidence="8">IHI 201604</strain>
    </source>
</reference>
<evidence type="ECO:0000256" key="4">
    <source>
        <dbReference type="ARBA" id="ARBA00022989"/>
    </source>
</evidence>
<keyword evidence="3 7" id="KW-0812">Transmembrane</keyword>
<evidence type="ECO:0000313" key="8">
    <source>
        <dbReference type="EMBL" id="KAF7556535.1"/>
    </source>
</evidence>
<protein>
    <submittedName>
        <fullName evidence="8">Uncharacterized protein</fullName>
    </submittedName>
</protein>
<dbReference type="EMBL" id="JAANBB010000011">
    <property type="protein sequence ID" value="KAF7556535.1"/>
    <property type="molecule type" value="Genomic_DNA"/>
</dbReference>
<feature type="transmembrane region" description="Helical" evidence="7">
    <location>
        <begin position="97"/>
        <end position="117"/>
    </location>
</feature>
<dbReference type="Gene3D" id="1.20.1250.20">
    <property type="entry name" value="MFS general substrate transporter like domains"/>
    <property type="match status" value="1"/>
</dbReference>
<accession>A0A9P5LCK1</accession>
<dbReference type="OrthoDB" id="6730379at2759"/>
<evidence type="ECO:0000256" key="7">
    <source>
        <dbReference type="SAM" id="Phobius"/>
    </source>
</evidence>
<feature type="transmembrane region" description="Helical" evidence="7">
    <location>
        <begin position="58"/>
        <end position="77"/>
    </location>
</feature>
<proteinExistence type="predicted"/>
<dbReference type="PANTHER" id="PTHR43791:SF70">
    <property type="entry name" value="MAJOR FACILITATOR SUPERFAMILY (MFS) PROFILE DOMAIN-CONTAINING PROTEIN"/>
    <property type="match status" value="1"/>
</dbReference>
<sequence length="155" mass="17664">MPETLSQQKELDIKDYAQDGHVETGVGTVHPVMKVYGGSERIEYTNEENKRVKRKIDLILLPLMCICYIFSFLDKTLLNYASIFGIKEALHLEGSDYSWLGSIFYIGYMIGSMVWSRLVHRWPGHAGKFISGAVCTWSVIVLLTRTQYPQPLSNV</sequence>
<dbReference type="SUPFAM" id="SSF103473">
    <property type="entry name" value="MFS general substrate transporter"/>
    <property type="match status" value="1"/>
</dbReference>
<name>A0A9P5LCK1_9HYPO</name>
<evidence type="ECO:0000256" key="2">
    <source>
        <dbReference type="ARBA" id="ARBA00022448"/>
    </source>
</evidence>
<keyword evidence="2" id="KW-0813">Transport</keyword>
<keyword evidence="9" id="KW-1185">Reference proteome</keyword>
<comment type="subcellular location">
    <subcellularLocation>
        <location evidence="1">Membrane</location>
        <topology evidence="1">Multi-pass membrane protein</topology>
    </subcellularLocation>
</comment>
<evidence type="ECO:0000313" key="9">
    <source>
        <dbReference type="Proteomes" id="UP000722485"/>
    </source>
</evidence>
<evidence type="ECO:0000256" key="3">
    <source>
        <dbReference type="ARBA" id="ARBA00022692"/>
    </source>
</evidence>
<organism evidence="8 9">
    <name type="scientific">Cylindrodendrum hubeiense</name>
    <dbReference type="NCBI Taxonomy" id="595255"/>
    <lineage>
        <taxon>Eukaryota</taxon>
        <taxon>Fungi</taxon>
        <taxon>Dikarya</taxon>
        <taxon>Ascomycota</taxon>
        <taxon>Pezizomycotina</taxon>
        <taxon>Sordariomycetes</taxon>
        <taxon>Hypocreomycetidae</taxon>
        <taxon>Hypocreales</taxon>
        <taxon>Nectriaceae</taxon>
        <taxon>Cylindrodendrum</taxon>
    </lineage>
</organism>
<keyword evidence="6" id="KW-0325">Glycoprotein</keyword>
<dbReference type="AlphaFoldDB" id="A0A9P5LCK1"/>
<keyword evidence="4 7" id="KW-1133">Transmembrane helix</keyword>
<dbReference type="PANTHER" id="PTHR43791">
    <property type="entry name" value="PERMEASE-RELATED"/>
    <property type="match status" value="1"/>
</dbReference>
<gene>
    <name evidence="8" type="ORF">G7Z17_g1334</name>
</gene>
<comment type="caution">
    <text evidence="8">The sequence shown here is derived from an EMBL/GenBank/DDBJ whole genome shotgun (WGS) entry which is preliminary data.</text>
</comment>
<dbReference type="Proteomes" id="UP000722485">
    <property type="component" value="Unassembled WGS sequence"/>
</dbReference>
<feature type="transmembrane region" description="Helical" evidence="7">
    <location>
        <begin position="129"/>
        <end position="148"/>
    </location>
</feature>
<dbReference type="GO" id="GO:0022857">
    <property type="term" value="F:transmembrane transporter activity"/>
    <property type="evidence" value="ECO:0007669"/>
    <property type="project" value="InterPro"/>
</dbReference>
<dbReference type="GO" id="GO:0016020">
    <property type="term" value="C:membrane"/>
    <property type="evidence" value="ECO:0007669"/>
    <property type="project" value="UniProtKB-SubCell"/>
</dbReference>
<evidence type="ECO:0000256" key="6">
    <source>
        <dbReference type="ARBA" id="ARBA00023180"/>
    </source>
</evidence>
<keyword evidence="5 7" id="KW-0472">Membrane</keyword>
<dbReference type="Pfam" id="PF07690">
    <property type="entry name" value="MFS_1"/>
    <property type="match status" value="1"/>
</dbReference>
<evidence type="ECO:0000256" key="5">
    <source>
        <dbReference type="ARBA" id="ARBA00023136"/>
    </source>
</evidence>